<evidence type="ECO:0000313" key="3">
    <source>
        <dbReference type="Proteomes" id="UP000272015"/>
    </source>
</evidence>
<dbReference type="Gene3D" id="3.10.180.10">
    <property type="entry name" value="2,3-Dihydroxybiphenyl 1,2-Dioxygenase, domain 1"/>
    <property type="match status" value="1"/>
</dbReference>
<dbReference type="PROSITE" id="PS51819">
    <property type="entry name" value="VOC"/>
    <property type="match status" value="1"/>
</dbReference>
<dbReference type="RefSeq" id="WP_119976170.1">
    <property type="nucleotide sequence ID" value="NZ_JBHSQA010000009.1"/>
</dbReference>
<accession>A0A3A5MI86</accession>
<feature type="domain" description="VOC" evidence="1">
    <location>
        <begin position="3"/>
        <end position="127"/>
    </location>
</feature>
<dbReference type="Pfam" id="PF22677">
    <property type="entry name" value="Ble-like_N"/>
    <property type="match status" value="1"/>
</dbReference>
<dbReference type="InterPro" id="IPR029068">
    <property type="entry name" value="Glyas_Bleomycin-R_OHBP_Dase"/>
</dbReference>
<dbReference type="AlphaFoldDB" id="A0A3A5MI86"/>
<dbReference type="OrthoDB" id="4265398at2"/>
<evidence type="ECO:0000313" key="2">
    <source>
        <dbReference type="EMBL" id="RJT85627.1"/>
    </source>
</evidence>
<dbReference type="PANTHER" id="PTHR36503:SF2">
    <property type="entry name" value="BLR2408 PROTEIN"/>
    <property type="match status" value="1"/>
</dbReference>
<dbReference type="EMBL" id="QZVS01000095">
    <property type="protein sequence ID" value="RJT85627.1"/>
    <property type="molecule type" value="Genomic_DNA"/>
</dbReference>
<keyword evidence="3" id="KW-1185">Reference proteome</keyword>
<dbReference type="InterPro" id="IPR037523">
    <property type="entry name" value="VOC_core"/>
</dbReference>
<dbReference type="InterPro" id="IPR053863">
    <property type="entry name" value="Glyoxy/Ble-like_N"/>
</dbReference>
<protein>
    <submittedName>
        <fullName evidence="2">Glyoxalase</fullName>
    </submittedName>
</protein>
<dbReference type="PANTHER" id="PTHR36503">
    <property type="entry name" value="BLR2520 PROTEIN"/>
    <property type="match status" value="1"/>
</dbReference>
<proteinExistence type="predicted"/>
<gene>
    <name evidence="2" type="ORF">D6T64_18575</name>
</gene>
<dbReference type="Proteomes" id="UP000272015">
    <property type="component" value="Unassembled WGS sequence"/>
</dbReference>
<name>A0A3A5MI86_9MICO</name>
<sequence length="147" mass="16513">MVTSIFVNFSTRDLDRAKAFYEGLGWSINPNFTDENAACIVIDENVFLMVLTREFFQTFSDKPIGDPLVDVQVQTAFSRDSREEVDEILEKAIKGGGTEQRTAQDYGFMYSRDFEDPDGNLLSALWMDPVAAEIGPEAYMAQQSTDA</sequence>
<comment type="caution">
    <text evidence="2">The sequence shown here is derived from an EMBL/GenBank/DDBJ whole genome shotgun (WGS) entry which is preliminary data.</text>
</comment>
<dbReference type="SUPFAM" id="SSF54593">
    <property type="entry name" value="Glyoxalase/Bleomycin resistance protein/Dihydroxybiphenyl dioxygenase"/>
    <property type="match status" value="1"/>
</dbReference>
<evidence type="ECO:0000259" key="1">
    <source>
        <dbReference type="PROSITE" id="PS51819"/>
    </source>
</evidence>
<reference evidence="2 3" key="1">
    <citation type="submission" date="2018-09" db="EMBL/GenBank/DDBJ databases">
        <title>Novel species of Cryobacterium.</title>
        <authorList>
            <person name="Liu Q."/>
            <person name="Xin Y.-H."/>
        </authorList>
    </citation>
    <scope>NUCLEOTIDE SEQUENCE [LARGE SCALE GENOMIC DNA]</scope>
    <source>
        <strain evidence="2 3">Hh39</strain>
    </source>
</reference>
<organism evidence="2 3">
    <name type="scientific">Cryobacterium melibiosiphilum</name>
    <dbReference type="NCBI Taxonomy" id="995039"/>
    <lineage>
        <taxon>Bacteria</taxon>
        <taxon>Bacillati</taxon>
        <taxon>Actinomycetota</taxon>
        <taxon>Actinomycetes</taxon>
        <taxon>Micrococcales</taxon>
        <taxon>Microbacteriaceae</taxon>
        <taxon>Cryobacterium</taxon>
    </lineage>
</organism>